<dbReference type="Proteomes" id="UP001501126">
    <property type="component" value="Unassembled WGS sequence"/>
</dbReference>
<evidence type="ECO:0000259" key="8">
    <source>
        <dbReference type="Pfam" id="PF03458"/>
    </source>
</evidence>
<protein>
    <submittedName>
        <fullName evidence="9">Trimeric intracellular cation channel family protein</fullName>
    </submittedName>
</protein>
<dbReference type="PANTHER" id="PTHR30506:SF3">
    <property type="entry name" value="UPF0126 INNER MEMBRANE PROTEIN YADS-RELATED"/>
    <property type="match status" value="1"/>
</dbReference>
<accession>A0ABP3Y5J4</accession>
<organism evidence="9 10">
    <name type="scientific">Wandonia haliotis</name>
    <dbReference type="NCBI Taxonomy" id="574963"/>
    <lineage>
        <taxon>Bacteria</taxon>
        <taxon>Pseudomonadati</taxon>
        <taxon>Bacteroidota</taxon>
        <taxon>Flavobacteriia</taxon>
        <taxon>Flavobacteriales</taxon>
        <taxon>Crocinitomicaceae</taxon>
        <taxon>Wandonia</taxon>
    </lineage>
</organism>
<dbReference type="InterPro" id="IPR005115">
    <property type="entry name" value="Gly_transporter"/>
</dbReference>
<proteinExistence type="inferred from homology"/>
<keyword evidence="4 7" id="KW-0812">Transmembrane</keyword>
<reference evidence="10" key="1">
    <citation type="journal article" date="2019" name="Int. J. Syst. Evol. Microbiol.">
        <title>The Global Catalogue of Microorganisms (GCM) 10K type strain sequencing project: providing services to taxonomists for standard genome sequencing and annotation.</title>
        <authorList>
            <consortium name="The Broad Institute Genomics Platform"/>
            <consortium name="The Broad Institute Genome Sequencing Center for Infectious Disease"/>
            <person name="Wu L."/>
            <person name="Ma J."/>
        </authorList>
    </citation>
    <scope>NUCLEOTIDE SEQUENCE [LARGE SCALE GENOMIC DNA]</scope>
    <source>
        <strain evidence="10">JCM 16083</strain>
    </source>
</reference>
<comment type="caution">
    <text evidence="9">The sequence shown here is derived from an EMBL/GenBank/DDBJ whole genome shotgun (WGS) entry which is preliminary data.</text>
</comment>
<sequence length="204" mass="22771">MIIDLINHVGIFFFAISGLLTAADKDMDLLGGIFIAFMTSIGGGTIRDVLLSVEVEWLKSLSYISVVFAGAIVGIIFRERIKEMRRTFFIFDTIGLGLFAVYGIEKSLGLEQYPVVAIFLGVITATFGGVLRDVLCNEIPLVFRKEIYATAVIVGGVFYMIISVLGWFSTEFNAIVSALIIMIIRVLAVWKKWQMPQIREISKW</sequence>
<evidence type="ECO:0000256" key="1">
    <source>
        <dbReference type="ARBA" id="ARBA00004651"/>
    </source>
</evidence>
<name>A0ABP3Y5J4_9FLAO</name>
<gene>
    <name evidence="9" type="ORF">GCM10009118_26320</name>
</gene>
<evidence type="ECO:0000256" key="6">
    <source>
        <dbReference type="ARBA" id="ARBA00023136"/>
    </source>
</evidence>
<evidence type="ECO:0000256" key="5">
    <source>
        <dbReference type="ARBA" id="ARBA00022989"/>
    </source>
</evidence>
<feature type="transmembrane region" description="Helical" evidence="7">
    <location>
        <begin position="6"/>
        <end position="22"/>
    </location>
</feature>
<evidence type="ECO:0000256" key="3">
    <source>
        <dbReference type="ARBA" id="ARBA00022475"/>
    </source>
</evidence>
<keyword evidence="10" id="KW-1185">Reference proteome</keyword>
<dbReference type="Pfam" id="PF03458">
    <property type="entry name" value="Gly_transporter"/>
    <property type="match status" value="2"/>
</dbReference>
<evidence type="ECO:0000256" key="4">
    <source>
        <dbReference type="ARBA" id="ARBA00022692"/>
    </source>
</evidence>
<feature type="transmembrane region" description="Helical" evidence="7">
    <location>
        <begin position="88"/>
        <end position="104"/>
    </location>
</feature>
<keyword evidence="6 7" id="KW-0472">Membrane</keyword>
<evidence type="ECO:0000313" key="10">
    <source>
        <dbReference type="Proteomes" id="UP001501126"/>
    </source>
</evidence>
<evidence type="ECO:0000256" key="7">
    <source>
        <dbReference type="SAM" id="Phobius"/>
    </source>
</evidence>
<dbReference type="EMBL" id="BAAAFH010000022">
    <property type="protein sequence ID" value="GAA0876222.1"/>
    <property type="molecule type" value="Genomic_DNA"/>
</dbReference>
<comment type="subcellular location">
    <subcellularLocation>
        <location evidence="1">Cell membrane</location>
        <topology evidence="1">Multi-pass membrane protein</topology>
    </subcellularLocation>
</comment>
<dbReference type="PANTHER" id="PTHR30506">
    <property type="entry name" value="INNER MEMBRANE PROTEIN"/>
    <property type="match status" value="1"/>
</dbReference>
<feature type="transmembrane region" description="Helical" evidence="7">
    <location>
        <begin position="58"/>
        <end position="76"/>
    </location>
</feature>
<feature type="transmembrane region" description="Helical" evidence="7">
    <location>
        <begin position="29"/>
        <end position="46"/>
    </location>
</feature>
<comment type="similarity">
    <text evidence="2">Belongs to the UPF0126 family.</text>
</comment>
<feature type="transmembrane region" description="Helical" evidence="7">
    <location>
        <begin position="147"/>
        <end position="168"/>
    </location>
</feature>
<keyword evidence="3" id="KW-1003">Cell membrane</keyword>
<feature type="domain" description="Glycine transporter" evidence="8">
    <location>
        <begin position="6"/>
        <end position="78"/>
    </location>
</feature>
<evidence type="ECO:0000313" key="9">
    <source>
        <dbReference type="EMBL" id="GAA0876222.1"/>
    </source>
</evidence>
<keyword evidence="5 7" id="KW-1133">Transmembrane helix</keyword>
<evidence type="ECO:0000256" key="2">
    <source>
        <dbReference type="ARBA" id="ARBA00008193"/>
    </source>
</evidence>
<feature type="transmembrane region" description="Helical" evidence="7">
    <location>
        <begin position="174"/>
        <end position="190"/>
    </location>
</feature>
<dbReference type="RefSeq" id="WP_343788607.1">
    <property type="nucleotide sequence ID" value="NZ_BAAAFH010000022.1"/>
</dbReference>
<feature type="transmembrane region" description="Helical" evidence="7">
    <location>
        <begin position="116"/>
        <end position="135"/>
    </location>
</feature>
<feature type="domain" description="Glycine transporter" evidence="8">
    <location>
        <begin position="90"/>
        <end position="162"/>
    </location>
</feature>